<accession>A0A1U8A8Z0</accession>
<dbReference type="PROSITE" id="PS50969">
    <property type="entry name" value="FCP1"/>
    <property type="match status" value="1"/>
</dbReference>
<proteinExistence type="inferred from homology"/>
<organism evidence="4 5">
    <name type="scientific">Nelumbo nucifera</name>
    <name type="common">Sacred lotus</name>
    <dbReference type="NCBI Taxonomy" id="4432"/>
    <lineage>
        <taxon>Eukaryota</taxon>
        <taxon>Viridiplantae</taxon>
        <taxon>Streptophyta</taxon>
        <taxon>Embryophyta</taxon>
        <taxon>Tracheophyta</taxon>
        <taxon>Spermatophyta</taxon>
        <taxon>Magnoliopsida</taxon>
        <taxon>Proteales</taxon>
        <taxon>Nelumbonaceae</taxon>
        <taxon>Nelumbo</taxon>
    </lineage>
</organism>
<dbReference type="SUPFAM" id="SSF56784">
    <property type="entry name" value="HAD-like"/>
    <property type="match status" value="1"/>
</dbReference>
<feature type="region of interest" description="Disordered" evidence="2">
    <location>
        <begin position="1"/>
        <end position="101"/>
    </location>
</feature>
<keyword evidence="1" id="KW-0496">Mitochondrion</keyword>
<dbReference type="Gene3D" id="3.40.50.1000">
    <property type="entry name" value="HAD superfamily/HAD-like"/>
    <property type="match status" value="1"/>
</dbReference>
<feature type="compositionally biased region" description="Basic and acidic residues" evidence="2">
    <location>
        <begin position="9"/>
        <end position="42"/>
    </location>
</feature>
<keyword evidence="1" id="KW-0653">Protein transport</keyword>
<dbReference type="SMART" id="SM00577">
    <property type="entry name" value="CPDc"/>
    <property type="match status" value="1"/>
</dbReference>
<dbReference type="InterPro" id="IPR036412">
    <property type="entry name" value="HAD-like_sf"/>
</dbReference>
<dbReference type="GeneID" id="104597923"/>
<keyword evidence="1" id="KW-0811">Translocation</keyword>
<feature type="compositionally biased region" description="Polar residues" evidence="2">
    <location>
        <begin position="45"/>
        <end position="56"/>
    </location>
</feature>
<keyword evidence="4" id="KW-1185">Reference proteome</keyword>
<feature type="compositionally biased region" description="Polar residues" evidence="2">
    <location>
        <begin position="85"/>
        <end position="98"/>
    </location>
</feature>
<feature type="domain" description="FCP1 homology" evidence="3">
    <location>
        <begin position="166"/>
        <end position="352"/>
    </location>
</feature>
<comment type="subcellular location">
    <subcellularLocation>
        <location evidence="1">Mitochondrion inner membrane</location>
        <topology evidence="1">Single-pass membrane protein</topology>
    </subcellularLocation>
</comment>
<dbReference type="Proteomes" id="UP000189703">
    <property type="component" value="Unplaced"/>
</dbReference>
<evidence type="ECO:0000256" key="1">
    <source>
        <dbReference type="RuleBase" id="RU365079"/>
    </source>
</evidence>
<dbReference type="RefSeq" id="XP_010258022.1">
    <property type="nucleotide sequence ID" value="XM_010259720.2"/>
</dbReference>
<comment type="similarity">
    <text evidence="1">Belongs to the TIM50 family.</text>
</comment>
<dbReference type="InterPro" id="IPR050365">
    <property type="entry name" value="TIM50"/>
</dbReference>
<dbReference type="InterPro" id="IPR004274">
    <property type="entry name" value="FCP1_dom"/>
</dbReference>
<keyword evidence="1" id="KW-0809">Transit peptide</keyword>
<dbReference type="GO" id="GO:0005744">
    <property type="term" value="C:TIM23 mitochondrial import inner membrane translocase complex"/>
    <property type="evidence" value="ECO:0007669"/>
    <property type="project" value="UniProtKB-UniRule"/>
</dbReference>
<evidence type="ECO:0000256" key="2">
    <source>
        <dbReference type="SAM" id="MobiDB-lite"/>
    </source>
</evidence>
<dbReference type="OrthoDB" id="1711508at2759"/>
<gene>
    <name evidence="5" type="primary">LOC104597923</name>
</gene>
<evidence type="ECO:0000313" key="5">
    <source>
        <dbReference type="RefSeq" id="XP_010258022.1"/>
    </source>
</evidence>
<feature type="compositionally biased region" description="Basic residues" evidence="2">
    <location>
        <begin position="69"/>
        <end position="84"/>
    </location>
</feature>
<dbReference type="FunFam" id="3.40.50.1000:FF:000257">
    <property type="entry name" value="Haloacid dehalogenase-like hydrolase (HAD) superfamily protein"/>
    <property type="match status" value="1"/>
</dbReference>
<evidence type="ECO:0000259" key="3">
    <source>
        <dbReference type="PROSITE" id="PS50969"/>
    </source>
</evidence>
<dbReference type="AlphaFoldDB" id="A0A1U8A8Z0"/>
<name>A0A1U8A8Z0_NELNU</name>
<dbReference type="Pfam" id="PF03031">
    <property type="entry name" value="NIF"/>
    <property type="match status" value="1"/>
</dbReference>
<sequence>MASSTNNEEAYKEMKDREIDTEKERNGKQTQDENLEVSEKEGTPLNLTQKSPTNGHFNEAVQIKERHPAVRPKQKKRERIKKNKSTAPKTDSSLSPQENDALCSRDLTNTKHLEKEQKLHIKTDLLPEELTILTDTADTNSGKYNKPDESQKRLKTYKRRKTFRTYRRKNKMLFASLLNYMEQAMEKSPNSTIHDGYKPDKKVSRKALFKRPFCDDFLEFCFGGFDVAVWSSRIKKNVDTVVDFLMGEMKHRLLFCWDQSHCTETGFNTIENKHKPLVLKELRKLWDKYDPHLPWEKGEYNESNTLLLDDSPYKALRNPPYTAIFPNTYRFQDTEDNSLGPGGDLRVYLEGLAMAEDVQQYVKHHPFGQCPITNTNSYWPFYLEIMGAAPQHVIYQYQPDDNSSFLSIPSSSVSYRPVAVEDEFGFHHQGKNKSVVCIEWAALDSCIPTTCYW</sequence>
<comment type="subunit">
    <text evidence="1">Component of the TIM23 complex.</text>
</comment>
<evidence type="ECO:0000313" key="4">
    <source>
        <dbReference type="Proteomes" id="UP000189703"/>
    </source>
</evidence>
<dbReference type="PANTHER" id="PTHR12210">
    <property type="entry name" value="DULLARD PROTEIN PHOSPHATASE"/>
    <property type="match status" value="1"/>
</dbReference>
<protein>
    <recommendedName>
        <fullName evidence="1">Mitochondrial import inner membrane translocase subunit TIM50</fullName>
    </recommendedName>
</protein>
<dbReference type="GO" id="GO:0015031">
    <property type="term" value="P:protein transport"/>
    <property type="evidence" value="ECO:0007669"/>
    <property type="project" value="UniProtKB-KW"/>
</dbReference>
<dbReference type="InterPro" id="IPR023214">
    <property type="entry name" value="HAD_sf"/>
</dbReference>
<comment type="function">
    <text evidence="1">Essential component of the TIM23 complex, a complex that mediates the translocation of transit peptide-containing proteins across the mitochondrial inner membrane.</text>
</comment>
<reference evidence="5" key="1">
    <citation type="submission" date="2025-08" db="UniProtKB">
        <authorList>
            <consortium name="RefSeq"/>
        </authorList>
    </citation>
    <scope>IDENTIFICATION</scope>
</reference>
<keyword evidence="1" id="KW-0813">Transport</keyword>